<dbReference type="PATRIC" id="fig|29343.3.peg.1108"/>
<name>A0A078KNX2_9FIRM</name>
<dbReference type="EMBL" id="LM995447">
    <property type="protein sequence ID" value="CDZ24168.1"/>
    <property type="molecule type" value="Genomic_DNA"/>
</dbReference>
<evidence type="ECO:0000256" key="2">
    <source>
        <dbReference type="ARBA" id="ARBA00022679"/>
    </source>
</evidence>
<dbReference type="InterPro" id="IPR043129">
    <property type="entry name" value="ATPase_NBD"/>
</dbReference>
<dbReference type="PRINTS" id="PR00789">
    <property type="entry name" value="OSIALOPTASE"/>
</dbReference>
<dbReference type="Gene3D" id="3.30.420.40">
    <property type="match status" value="2"/>
</dbReference>
<dbReference type="InterPro" id="IPR000905">
    <property type="entry name" value="Gcp-like_dom"/>
</dbReference>
<evidence type="ECO:0000256" key="3">
    <source>
        <dbReference type="ARBA" id="ARBA00022694"/>
    </source>
</evidence>
<evidence type="ECO:0000256" key="4">
    <source>
        <dbReference type="ARBA" id="ARBA00022723"/>
    </source>
</evidence>
<proteinExistence type="predicted"/>
<keyword evidence="3" id="KW-0819">tRNA processing</keyword>
<evidence type="ECO:0000313" key="10">
    <source>
        <dbReference type="Proteomes" id="UP000032431"/>
    </source>
</evidence>
<evidence type="ECO:0000256" key="1">
    <source>
        <dbReference type="ARBA" id="ARBA00012156"/>
    </source>
</evidence>
<dbReference type="InterPro" id="IPR017861">
    <property type="entry name" value="KAE1/TsaD"/>
</dbReference>
<dbReference type="SUPFAM" id="SSF53067">
    <property type="entry name" value="Actin-like ATPase domain"/>
    <property type="match status" value="1"/>
</dbReference>
<dbReference type="AlphaFoldDB" id="A0A078KNX2"/>
<dbReference type="GO" id="GO:0061711">
    <property type="term" value="F:tRNA N(6)-L-threonylcarbamoyladenine synthase activity"/>
    <property type="evidence" value="ECO:0007669"/>
    <property type="project" value="UniProtKB-EC"/>
</dbReference>
<dbReference type="Proteomes" id="UP000032431">
    <property type="component" value="Chromosome I"/>
</dbReference>
<evidence type="ECO:0000256" key="5">
    <source>
        <dbReference type="ARBA" id="ARBA00023004"/>
    </source>
</evidence>
<dbReference type="KEGG" id="ccel:CCDG5_1051"/>
<dbReference type="Pfam" id="PF00814">
    <property type="entry name" value="TsaD"/>
    <property type="match status" value="1"/>
</dbReference>
<accession>A0A078KNX2</accession>
<comment type="catalytic activity">
    <reaction evidence="7">
        <text>L-threonylcarbamoyladenylate + adenosine(37) in tRNA = N(6)-L-threonylcarbamoyladenosine(37) in tRNA + AMP + H(+)</text>
        <dbReference type="Rhea" id="RHEA:37059"/>
        <dbReference type="Rhea" id="RHEA-COMP:10162"/>
        <dbReference type="Rhea" id="RHEA-COMP:10163"/>
        <dbReference type="ChEBI" id="CHEBI:15378"/>
        <dbReference type="ChEBI" id="CHEBI:73682"/>
        <dbReference type="ChEBI" id="CHEBI:74411"/>
        <dbReference type="ChEBI" id="CHEBI:74418"/>
        <dbReference type="ChEBI" id="CHEBI:456215"/>
        <dbReference type="EC" id="2.3.1.234"/>
    </reaction>
</comment>
<keyword evidence="10" id="KW-1185">Reference proteome</keyword>
<gene>
    <name evidence="9" type="ORF">CCDG5_1051</name>
</gene>
<evidence type="ECO:0000256" key="7">
    <source>
        <dbReference type="ARBA" id="ARBA00048117"/>
    </source>
</evidence>
<keyword evidence="5" id="KW-0408">Iron</keyword>
<dbReference type="STRING" id="29343.CCDG5_1051"/>
<keyword evidence="6" id="KW-0012">Acyltransferase</keyword>
<evidence type="ECO:0000259" key="8">
    <source>
        <dbReference type="Pfam" id="PF00814"/>
    </source>
</evidence>
<feature type="domain" description="Gcp-like" evidence="8">
    <location>
        <begin position="50"/>
        <end position="301"/>
    </location>
</feature>
<protein>
    <recommendedName>
        <fullName evidence="1">N(6)-L-threonylcarbamoyladenine synthase</fullName>
        <ecNumber evidence="1">2.3.1.234</ecNumber>
    </recommendedName>
</protein>
<dbReference type="HOGENOM" id="CLU_023208_3_0_9"/>
<evidence type="ECO:0000256" key="6">
    <source>
        <dbReference type="ARBA" id="ARBA00023315"/>
    </source>
</evidence>
<keyword evidence="4" id="KW-0479">Metal-binding</keyword>
<dbReference type="PANTHER" id="PTHR11735:SF6">
    <property type="entry name" value="TRNA N6-ADENOSINE THREONYLCARBAMOYLTRANSFERASE, MITOCHONDRIAL"/>
    <property type="match status" value="1"/>
</dbReference>
<dbReference type="EC" id="2.3.1.234" evidence="1"/>
<reference evidence="10" key="1">
    <citation type="submission" date="2014-07" db="EMBL/GenBank/DDBJ databases">
        <authorList>
            <person name="Wibberg D."/>
        </authorList>
    </citation>
    <scope>NUCLEOTIDE SEQUENCE [LARGE SCALE GENOMIC DNA]</scope>
    <source>
        <strain evidence="10">DG5</strain>
    </source>
</reference>
<dbReference type="GO" id="GO:0046872">
    <property type="term" value="F:metal ion binding"/>
    <property type="evidence" value="ECO:0007669"/>
    <property type="project" value="UniProtKB-KW"/>
</dbReference>
<dbReference type="GO" id="GO:0008033">
    <property type="term" value="P:tRNA processing"/>
    <property type="evidence" value="ECO:0007669"/>
    <property type="project" value="UniProtKB-KW"/>
</dbReference>
<evidence type="ECO:0000313" key="9">
    <source>
        <dbReference type="EMBL" id="CDZ24168.1"/>
    </source>
</evidence>
<organism evidence="9 10">
    <name type="scientific">[Clostridium] cellulosi</name>
    <dbReference type="NCBI Taxonomy" id="29343"/>
    <lineage>
        <taxon>Bacteria</taxon>
        <taxon>Bacillati</taxon>
        <taxon>Bacillota</taxon>
        <taxon>Clostridia</taxon>
        <taxon>Eubacteriales</taxon>
        <taxon>Oscillospiraceae</taxon>
        <taxon>Oscillospiraceae incertae sedis</taxon>
    </lineage>
</organism>
<keyword evidence="2" id="KW-0808">Transferase</keyword>
<sequence>MAYYLGIDTSNYTTSTALFDTDSYNMIQRKELLKVKDGQKGLRQSEALFQHVKALPILMEELCGSGVDIKAVGYSSKPRDAEGSYMPCFLAGEEAARCIAAVKGIPCYSFSHQAGHIAAALFSINKLQMIEEPFIAFHVSGGTTDVVLVKPDKDNLFKIEPLASSLDLKAGQVIDRVGLMLGINFPAGPELEKLALKSNRKFKVHPCLKGSDCCLSGLENICADMIKSGEPKCDVARFCLEYIKVTLDKMAQSVLDKIGRLPLLFAGGVMSNTIIKEFMTEKYGAYFAKPGFSSDNAAGIAALTKIKTEGL</sequence>
<dbReference type="PANTHER" id="PTHR11735">
    <property type="entry name" value="TRNA N6-ADENOSINE THREONYLCARBAMOYLTRANSFERASE"/>
    <property type="match status" value="1"/>
</dbReference>